<comment type="caution">
    <text evidence="1">The sequence shown here is derived from an EMBL/GenBank/DDBJ whole genome shotgun (WGS) entry which is preliminary data.</text>
</comment>
<gene>
    <name evidence="1" type="ORF">LAWI1_G008358</name>
</gene>
<dbReference type="PANTHER" id="PTHR21310">
    <property type="entry name" value="AMINOGLYCOSIDE PHOSPHOTRANSFERASE-RELATED-RELATED"/>
    <property type="match status" value="1"/>
</dbReference>
<dbReference type="AlphaFoldDB" id="A0A559M1Q0"/>
<sequence>MGIVVPKNAPPSAGWTSYDGWDYNGMKERLERFMSIINKYSLVEHTQLIIGQPVSLSEAFSAGQFWCCFELLAVDGRLIIARVRLPRHPDSTDSANEHSELYSIECEVAQMKFLHENVTGVPFPKLYAYEGPGSQRAANVGAAYMLIEGFYGNTMQDVQFNICELPISTQEHIITQWTSVQAELATFTFPQIGSISHFSNDTGAIIGKLSTAVAEGLSDEGPFTEAWDYFAAVAEAKFRQACRNDVADDGSNIFTRLGPFVFKDIVHNTTLFKTGGGPFHLDHMDMGTQNILVDQYFNFLAIIDWEFAQTAPWEVIHYPMPFPLISADAKTDCILQNPDHIAHRNVSRQVAARKMYRQKFRDAEQALESRGRPLQKSIADVLDGATSRIYAILEKFGVFEGMEEELTYEMVRLAYGFDREEAKKYLNEMEAKMKGVMISLWQEKVC</sequence>
<reference evidence="1 2" key="1">
    <citation type="submission" date="2018-05" db="EMBL/GenBank/DDBJ databases">
        <title>Genome sequencing and assembly of the regulated plant pathogen Lachnellula willkommii and related sister species for the development of diagnostic species identification markers.</title>
        <authorList>
            <person name="Giroux E."/>
            <person name="Bilodeau G."/>
        </authorList>
    </citation>
    <scope>NUCLEOTIDE SEQUENCE [LARGE SCALE GENOMIC DNA]</scope>
    <source>
        <strain evidence="1 2">CBS 172.35</strain>
    </source>
</reference>
<dbReference type="SUPFAM" id="SSF56112">
    <property type="entry name" value="Protein kinase-like (PK-like)"/>
    <property type="match status" value="1"/>
</dbReference>
<dbReference type="InterPro" id="IPR051678">
    <property type="entry name" value="AGP_Transferase"/>
</dbReference>
<organism evidence="1 2">
    <name type="scientific">Lachnellula willkommii</name>
    <dbReference type="NCBI Taxonomy" id="215461"/>
    <lineage>
        <taxon>Eukaryota</taxon>
        <taxon>Fungi</taxon>
        <taxon>Dikarya</taxon>
        <taxon>Ascomycota</taxon>
        <taxon>Pezizomycotina</taxon>
        <taxon>Leotiomycetes</taxon>
        <taxon>Helotiales</taxon>
        <taxon>Lachnaceae</taxon>
        <taxon>Lachnellula</taxon>
    </lineage>
</organism>
<dbReference type="EMBL" id="QGML01002981">
    <property type="protein sequence ID" value="TVY86886.1"/>
    <property type="molecule type" value="Genomic_DNA"/>
</dbReference>
<accession>A0A559M1Q0</accession>
<protein>
    <recommendedName>
        <fullName evidence="3">Aminoglycoside phosphotransferase domain-containing protein</fullName>
    </recommendedName>
</protein>
<proteinExistence type="predicted"/>
<evidence type="ECO:0000313" key="1">
    <source>
        <dbReference type="EMBL" id="TVY86886.1"/>
    </source>
</evidence>
<dbReference type="PANTHER" id="PTHR21310:SF37">
    <property type="entry name" value="AMINOGLYCOSIDE PHOSPHOTRANSFERASE DOMAIN-CONTAINING PROTEIN"/>
    <property type="match status" value="1"/>
</dbReference>
<dbReference type="InterPro" id="IPR011009">
    <property type="entry name" value="Kinase-like_dom_sf"/>
</dbReference>
<name>A0A559M1Q0_9HELO</name>
<keyword evidence="2" id="KW-1185">Reference proteome</keyword>
<dbReference type="Proteomes" id="UP000315522">
    <property type="component" value="Unassembled WGS sequence"/>
</dbReference>
<evidence type="ECO:0000313" key="2">
    <source>
        <dbReference type="Proteomes" id="UP000315522"/>
    </source>
</evidence>
<evidence type="ECO:0008006" key="3">
    <source>
        <dbReference type="Google" id="ProtNLM"/>
    </source>
</evidence>